<dbReference type="PANTHER" id="PTHR23011:SF28">
    <property type="entry name" value="CYCLIC NUCLEOTIDE-BINDING DOMAIN CONTAINING PROTEIN"/>
    <property type="match status" value="1"/>
</dbReference>
<evidence type="ECO:0000313" key="2">
    <source>
        <dbReference type="EMBL" id="CAB4529455.1"/>
    </source>
</evidence>
<evidence type="ECO:0000259" key="1">
    <source>
        <dbReference type="PROSITE" id="PS50042"/>
    </source>
</evidence>
<protein>
    <submittedName>
        <fullName evidence="3">Unannotated protein</fullName>
    </submittedName>
</protein>
<dbReference type="PANTHER" id="PTHR23011">
    <property type="entry name" value="CYCLIC NUCLEOTIDE-BINDING DOMAIN CONTAINING PROTEIN"/>
    <property type="match status" value="1"/>
</dbReference>
<sequence>MAELKNSLKHLRYSPLFSSCSSKDLEKIAKAGERIAFEKGEILTKQGDPGKEAFIILSGKATVKRSGKKVATISTGSVVGELSLLDHGPRTATVVCDTECQVLVISRGNFLRVIDKVPALTHKLFGALAMRIRDLDRAYFG</sequence>
<dbReference type="EMBL" id="CAEZUN010000014">
    <property type="protein sequence ID" value="CAB4593244.1"/>
    <property type="molecule type" value="Genomic_DNA"/>
</dbReference>
<name>A0A6J6G1T5_9ZZZZ</name>
<dbReference type="EMBL" id="CAFBQV010000013">
    <property type="protein sequence ID" value="CAB5059395.1"/>
    <property type="molecule type" value="Genomic_DNA"/>
</dbReference>
<evidence type="ECO:0000313" key="6">
    <source>
        <dbReference type="EMBL" id="CAB4998093.1"/>
    </source>
</evidence>
<evidence type="ECO:0000313" key="7">
    <source>
        <dbReference type="EMBL" id="CAB5059395.1"/>
    </source>
</evidence>
<dbReference type="SUPFAM" id="SSF51206">
    <property type="entry name" value="cAMP-binding domain-like"/>
    <property type="match status" value="1"/>
</dbReference>
<evidence type="ECO:0000313" key="4">
    <source>
        <dbReference type="EMBL" id="CAB4755438.1"/>
    </source>
</evidence>
<dbReference type="Gene3D" id="2.60.120.10">
    <property type="entry name" value="Jelly Rolls"/>
    <property type="match status" value="1"/>
</dbReference>
<dbReference type="PROSITE" id="PS00889">
    <property type="entry name" value="CNMP_BINDING_2"/>
    <property type="match status" value="1"/>
</dbReference>
<dbReference type="EMBL" id="CAEZSE010000002">
    <property type="protein sequence ID" value="CAB4529455.1"/>
    <property type="molecule type" value="Genomic_DNA"/>
</dbReference>
<dbReference type="EMBL" id="CAFBOV010000110">
    <property type="protein sequence ID" value="CAB4998093.1"/>
    <property type="molecule type" value="Genomic_DNA"/>
</dbReference>
<dbReference type="CDD" id="cd00038">
    <property type="entry name" value="CAP_ED"/>
    <property type="match status" value="1"/>
</dbReference>
<organism evidence="3">
    <name type="scientific">freshwater metagenome</name>
    <dbReference type="NCBI Taxonomy" id="449393"/>
    <lineage>
        <taxon>unclassified sequences</taxon>
        <taxon>metagenomes</taxon>
        <taxon>ecological metagenomes</taxon>
    </lineage>
</organism>
<reference evidence="3" key="1">
    <citation type="submission" date="2020-05" db="EMBL/GenBank/DDBJ databases">
        <authorList>
            <person name="Chiriac C."/>
            <person name="Salcher M."/>
            <person name="Ghai R."/>
            <person name="Kavagutti S V."/>
        </authorList>
    </citation>
    <scope>NUCLEOTIDE SEQUENCE</scope>
</reference>
<dbReference type="SMART" id="SM00100">
    <property type="entry name" value="cNMP"/>
    <property type="match status" value="1"/>
</dbReference>
<evidence type="ECO:0000313" key="3">
    <source>
        <dbReference type="EMBL" id="CAB4593244.1"/>
    </source>
</evidence>
<gene>
    <name evidence="2" type="ORF">UFOPK1353_00016</name>
    <name evidence="3" type="ORF">UFOPK1826_00179</name>
    <name evidence="4" type="ORF">UFOPK2855_00376</name>
    <name evidence="5" type="ORF">UFOPK3026_00224</name>
    <name evidence="6" type="ORF">UFOPK4020_00659</name>
    <name evidence="7" type="ORF">UFOPK4345_00175</name>
</gene>
<proteinExistence type="predicted"/>
<dbReference type="EMBL" id="CAEZZK010000051">
    <property type="protein sequence ID" value="CAB4755438.1"/>
    <property type="molecule type" value="Genomic_DNA"/>
</dbReference>
<dbReference type="AlphaFoldDB" id="A0A6J6G1T5"/>
<evidence type="ECO:0000313" key="5">
    <source>
        <dbReference type="EMBL" id="CAB4795489.1"/>
    </source>
</evidence>
<dbReference type="EMBL" id="CAFAAP010000019">
    <property type="protein sequence ID" value="CAB4795489.1"/>
    <property type="molecule type" value="Genomic_DNA"/>
</dbReference>
<dbReference type="InterPro" id="IPR018490">
    <property type="entry name" value="cNMP-bd_dom_sf"/>
</dbReference>
<accession>A0A6J6G1T5</accession>
<dbReference type="InterPro" id="IPR018488">
    <property type="entry name" value="cNMP-bd_CS"/>
</dbReference>
<dbReference type="Pfam" id="PF00027">
    <property type="entry name" value="cNMP_binding"/>
    <property type="match status" value="1"/>
</dbReference>
<feature type="domain" description="Cyclic nucleotide-binding" evidence="1">
    <location>
        <begin position="16"/>
        <end position="131"/>
    </location>
</feature>
<dbReference type="InterPro" id="IPR000595">
    <property type="entry name" value="cNMP-bd_dom"/>
</dbReference>
<dbReference type="InterPro" id="IPR014710">
    <property type="entry name" value="RmlC-like_jellyroll"/>
</dbReference>
<dbReference type="PROSITE" id="PS50042">
    <property type="entry name" value="CNMP_BINDING_3"/>
    <property type="match status" value="1"/>
</dbReference>